<reference evidence="4 5" key="1">
    <citation type="submission" date="2014-01" db="EMBL/GenBank/DDBJ databases">
        <title>Actinotalea ferrariae CF5-4.</title>
        <authorList>
            <person name="Chen F."/>
            <person name="Li Y."/>
            <person name="Wang G."/>
        </authorList>
    </citation>
    <scope>NUCLEOTIDE SEQUENCE [LARGE SCALE GENOMIC DNA]</scope>
    <source>
        <strain evidence="4 5">CF5-4</strain>
    </source>
</reference>
<dbReference type="PANTHER" id="PTHR19136:SF81">
    <property type="entry name" value="MOLYBDENUM COFACTOR GUANYLYLTRANSFERASE"/>
    <property type="match status" value="1"/>
</dbReference>
<protein>
    <submittedName>
        <fullName evidence="4">Molybdopterin-guanine dinucleotide biosynthesis protein MobA</fullName>
    </submittedName>
</protein>
<feature type="domain" description="MobA-like NTP transferase" evidence="3">
    <location>
        <begin position="4"/>
        <end position="152"/>
    </location>
</feature>
<sequence>MYDAIVLAGGRGERLGGFGKAHIPVAGRPLLEHALDAVAAARAVVVVAPPGTAPEGVRSTFEDPPLGGPVAGIAAGLAELPADDDVPVVVLACDVPGAAPAVPLLLEALRADAGADGATVVDAEGRRQTLVAVYRGAALRAAVRRLDTEGGVDGVSVRRLVVDLRTIGVADPAGSPVSRWVRIQSVESTQSTTCAACSPSRTSDSTDGEIIGAPTILTSFCSAHSSDSARPALALSTMKRSKSCGRGARGSASAAAETSQ</sequence>
<proteinExistence type="predicted"/>
<dbReference type="GO" id="GO:0016779">
    <property type="term" value="F:nucleotidyltransferase activity"/>
    <property type="evidence" value="ECO:0007669"/>
    <property type="project" value="TreeGrafter"/>
</dbReference>
<evidence type="ECO:0000313" key="4">
    <source>
        <dbReference type="EMBL" id="EYR63295.1"/>
    </source>
</evidence>
<dbReference type="SUPFAM" id="SSF53448">
    <property type="entry name" value="Nucleotide-diphospho-sugar transferases"/>
    <property type="match status" value="1"/>
</dbReference>
<dbReference type="InterPro" id="IPR025877">
    <property type="entry name" value="MobA-like_NTP_Trfase"/>
</dbReference>
<name>A0A021VTA3_9CELL</name>
<dbReference type="PANTHER" id="PTHR19136">
    <property type="entry name" value="MOLYBDENUM COFACTOR GUANYLYLTRANSFERASE"/>
    <property type="match status" value="1"/>
</dbReference>
<evidence type="ECO:0000256" key="2">
    <source>
        <dbReference type="SAM" id="MobiDB-lite"/>
    </source>
</evidence>
<keyword evidence="5" id="KW-1185">Reference proteome</keyword>
<accession>A0A021VTA3</accession>
<dbReference type="EMBL" id="AXCW01000107">
    <property type="protein sequence ID" value="EYR63295.1"/>
    <property type="molecule type" value="Genomic_DNA"/>
</dbReference>
<comment type="caution">
    <text evidence="4">The sequence shown here is derived from an EMBL/GenBank/DDBJ whole genome shotgun (WGS) entry which is preliminary data.</text>
</comment>
<feature type="region of interest" description="Disordered" evidence="2">
    <location>
        <begin position="239"/>
        <end position="260"/>
    </location>
</feature>
<evidence type="ECO:0000259" key="3">
    <source>
        <dbReference type="Pfam" id="PF12804"/>
    </source>
</evidence>
<dbReference type="Proteomes" id="UP000019753">
    <property type="component" value="Unassembled WGS sequence"/>
</dbReference>
<evidence type="ECO:0000313" key="5">
    <source>
        <dbReference type="Proteomes" id="UP000019753"/>
    </source>
</evidence>
<dbReference type="Pfam" id="PF12804">
    <property type="entry name" value="NTP_transf_3"/>
    <property type="match status" value="1"/>
</dbReference>
<organism evidence="4 5">
    <name type="scientific">Actinotalea ferrariae CF5-4</name>
    <dbReference type="NCBI Taxonomy" id="948458"/>
    <lineage>
        <taxon>Bacteria</taxon>
        <taxon>Bacillati</taxon>
        <taxon>Actinomycetota</taxon>
        <taxon>Actinomycetes</taxon>
        <taxon>Micrococcales</taxon>
        <taxon>Cellulomonadaceae</taxon>
        <taxon>Actinotalea</taxon>
    </lineage>
</organism>
<dbReference type="AlphaFoldDB" id="A0A021VTA3"/>
<keyword evidence="1" id="KW-0808">Transferase</keyword>
<dbReference type="Gene3D" id="3.90.550.10">
    <property type="entry name" value="Spore Coat Polysaccharide Biosynthesis Protein SpsA, Chain A"/>
    <property type="match status" value="1"/>
</dbReference>
<evidence type="ECO:0000256" key="1">
    <source>
        <dbReference type="ARBA" id="ARBA00022679"/>
    </source>
</evidence>
<feature type="compositionally biased region" description="Low complexity" evidence="2">
    <location>
        <begin position="244"/>
        <end position="260"/>
    </location>
</feature>
<dbReference type="InterPro" id="IPR029044">
    <property type="entry name" value="Nucleotide-diphossugar_trans"/>
</dbReference>
<dbReference type="OrthoDB" id="4408226at2"/>
<gene>
    <name evidence="4" type="ORF">N866_01600</name>
</gene>